<keyword evidence="5" id="KW-0326">Glycosidase</keyword>
<sequence length="412" mass="45587">MFRKSGFIFILVIVVLSIGFFFLVDDDDKSYHNDNSSQSEISKNEPSQEDYSEMISDMSLNEKIGQMVIAGISGTKINQSTKTLINQYKVGGIIFYGDNLESPQQVVQLLNQIKSENKQNRLPLLLSVDEEGGRVSRLPGNLLDLPTNKEIGKINNPEFSYEIGTLLGEELKEFGFNLDFAPVLDVNSNPNNPIIGDRSFGNNADLVSKLGIQTMKGIQSQNIIPVIKHFPGHGDTSVDSHLNLPKVNKSLEDLKKLEIIPFKNAIDNGAEVVMVAHILLPKIDATFPSSMSDEIITNILRKQLDFNGVVITDDMTMKAITNHYDIGQAAIESVKAGSDIILVAHDYNQILSTMDALKAAVKNGEISEERINASVDRIIQLKMNYEIINEKVEGINIKVLNQSIKNVLSGIE</sequence>
<reference evidence="8 9" key="1">
    <citation type="submission" date="2021-01" db="EMBL/GenBank/DDBJ databases">
        <title>Genomic Encyclopedia of Type Strains, Phase IV (KMG-IV): sequencing the most valuable type-strain genomes for metagenomic binning, comparative biology and taxonomic classification.</title>
        <authorList>
            <person name="Goeker M."/>
        </authorList>
    </citation>
    <scope>NUCLEOTIDE SEQUENCE [LARGE SCALE GENOMIC DNA]</scope>
    <source>
        <strain evidence="8 9">DSM 24834</strain>
    </source>
</reference>
<dbReference type="EC" id="3.2.1.52" evidence="3"/>
<dbReference type="Proteomes" id="UP001646157">
    <property type="component" value="Unassembled WGS sequence"/>
</dbReference>
<evidence type="ECO:0000259" key="7">
    <source>
        <dbReference type="Pfam" id="PF00933"/>
    </source>
</evidence>
<keyword evidence="6" id="KW-0472">Membrane</keyword>
<evidence type="ECO:0000256" key="4">
    <source>
        <dbReference type="ARBA" id="ARBA00022801"/>
    </source>
</evidence>
<dbReference type="InterPro" id="IPR019800">
    <property type="entry name" value="Glyco_hydro_3_AS"/>
</dbReference>
<dbReference type="InterPro" id="IPR050226">
    <property type="entry name" value="NagZ_Beta-hexosaminidase"/>
</dbReference>
<comment type="catalytic activity">
    <reaction evidence="1">
        <text>Hydrolysis of terminal non-reducing N-acetyl-D-hexosamine residues in N-acetyl-beta-D-hexosaminides.</text>
        <dbReference type="EC" id="3.2.1.52"/>
    </reaction>
</comment>
<evidence type="ECO:0000256" key="2">
    <source>
        <dbReference type="ARBA" id="ARBA00005336"/>
    </source>
</evidence>
<dbReference type="InterPro" id="IPR001764">
    <property type="entry name" value="Glyco_hydro_3_N"/>
</dbReference>
<comment type="caution">
    <text evidence="8">The sequence shown here is derived from an EMBL/GenBank/DDBJ whole genome shotgun (WGS) entry which is preliminary data.</text>
</comment>
<protein>
    <recommendedName>
        <fullName evidence="3">beta-N-acetylhexosaminidase</fullName>
        <ecNumber evidence="3">3.2.1.52</ecNumber>
    </recommendedName>
</protein>
<dbReference type="EMBL" id="JAFBDZ010000003">
    <property type="protein sequence ID" value="MBM7586898.1"/>
    <property type="molecule type" value="Genomic_DNA"/>
</dbReference>
<keyword evidence="6" id="KW-1133">Transmembrane helix</keyword>
<gene>
    <name evidence="8" type="ORF">JOC86_003450</name>
</gene>
<proteinExistence type="inferred from homology"/>
<evidence type="ECO:0000256" key="5">
    <source>
        <dbReference type="ARBA" id="ARBA00023295"/>
    </source>
</evidence>
<evidence type="ECO:0000313" key="9">
    <source>
        <dbReference type="Proteomes" id="UP001646157"/>
    </source>
</evidence>
<dbReference type="NCBIfam" id="NF003740">
    <property type="entry name" value="PRK05337.1"/>
    <property type="match status" value="1"/>
</dbReference>
<evidence type="ECO:0000256" key="3">
    <source>
        <dbReference type="ARBA" id="ARBA00012663"/>
    </source>
</evidence>
<feature type="transmembrane region" description="Helical" evidence="6">
    <location>
        <begin position="7"/>
        <end position="24"/>
    </location>
</feature>
<feature type="domain" description="Glycoside hydrolase family 3 N-terminal" evidence="7">
    <location>
        <begin position="60"/>
        <end position="381"/>
    </location>
</feature>
<comment type="similarity">
    <text evidence="2">Belongs to the glycosyl hydrolase 3 family.</text>
</comment>
<dbReference type="SUPFAM" id="SSF51445">
    <property type="entry name" value="(Trans)glycosidases"/>
    <property type="match status" value="1"/>
</dbReference>
<dbReference type="PANTHER" id="PTHR30480">
    <property type="entry name" value="BETA-HEXOSAMINIDASE-RELATED"/>
    <property type="match status" value="1"/>
</dbReference>
<keyword evidence="4" id="KW-0378">Hydrolase</keyword>
<dbReference type="PROSITE" id="PS00775">
    <property type="entry name" value="GLYCOSYL_HYDROL_F3"/>
    <property type="match status" value="1"/>
</dbReference>
<dbReference type="PANTHER" id="PTHR30480:SF13">
    <property type="entry name" value="BETA-HEXOSAMINIDASE"/>
    <property type="match status" value="1"/>
</dbReference>
<accession>A0ABS2NGE4</accession>
<keyword evidence="6" id="KW-0812">Transmembrane</keyword>
<organism evidence="8 9">
    <name type="scientific">Rossellomorea pakistanensis</name>
    <dbReference type="NCBI Taxonomy" id="992288"/>
    <lineage>
        <taxon>Bacteria</taxon>
        <taxon>Bacillati</taxon>
        <taxon>Bacillota</taxon>
        <taxon>Bacilli</taxon>
        <taxon>Bacillales</taxon>
        <taxon>Bacillaceae</taxon>
        <taxon>Rossellomorea</taxon>
    </lineage>
</organism>
<dbReference type="RefSeq" id="WP_205174069.1">
    <property type="nucleotide sequence ID" value="NZ_JAFBDZ010000003.1"/>
</dbReference>
<name>A0ABS2NGE4_9BACI</name>
<evidence type="ECO:0000313" key="8">
    <source>
        <dbReference type="EMBL" id="MBM7586898.1"/>
    </source>
</evidence>
<dbReference type="Pfam" id="PF00933">
    <property type="entry name" value="Glyco_hydro_3"/>
    <property type="match status" value="1"/>
</dbReference>
<keyword evidence="9" id="KW-1185">Reference proteome</keyword>
<dbReference type="InterPro" id="IPR017853">
    <property type="entry name" value="GH"/>
</dbReference>
<evidence type="ECO:0000256" key="1">
    <source>
        <dbReference type="ARBA" id="ARBA00001231"/>
    </source>
</evidence>
<evidence type="ECO:0000256" key="6">
    <source>
        <dbReference type="SAM" id="Phobius"/>
    </source>
</evidence>
<dbReference type="InterPro" id="IPR036962">
    <property type="entry name" value="Glyco_hydro_3_N_sf"/>
</dbReference>
<dbReference type="Gene3D" id="3.20.20.300">
    <property type="entry name" value="Glycoside hydrolase, family 3, N-terminal domain"/>
    <property type="match status" value="1"/>
</dbReference>